<gene>
    <name evidence="10" type="ORF">LG632_24005</name>
</gene>
<dbReference type="InterPro" id="IPR051269">
    <property type="entry name" value="Fe-S_cluster_ET"/>
</dbReference>
<dbReference type="Proteomes" id="UP001199054">
    <property type="component" value="Unassembled WGS sequence"/>
</dbReference>
<evidence type="ECO:0000256" key="4">
    <source>
        <dbReference type="ARBA" id="ARBA00022982"/>
    </source>
</evidence>
<dbReference type="PROSITE" id="PS51379">
    <property type="entry name" value="4FE4S_FER_2"/>
    <property type="match status" value="1"/>
</dbReference>
<evidence type="ECO:0000256" key="5">
    <source>
        <dbReference type="ARBA" id="ARBA00023004"/>
    </source>
</evidence>
<keyword evidence="6 8" id="KW-0411">Iron-sulfur</keyword>
<proteinExistence type="predicted"/>
<dbReference type="PANTHER" id="PTHR36923">
    <property type="entry name" value="FERREDOXIN"/>
    <property type="match status" value="1"/>
</dbReference>
<evidence type="ECO:0000313" key="11">
    <source>
        <dbReference type="Proteomes" id="UP001199054"/>
    </source>
</evidence>
<evidence type="ECO:0000256" key="2">
    <source>
        <dbReference type="ARBA" id="ARBA00022448"/>
    </source>
</evidence>
<comment type="caution">
    <text evidence="10">The sequence shown here is derived from an EMBL/GenBank/DDBJ whole genome shotgun (WGS) entry which is preliminary data.</text>
</comment>
<keyword evidence="4 8" id="KW-0249">Electron transport</keyword>
<keyword evidence="5 8" id="KW-0408">Iron</keyword>
<dbReference type="Pfam" id="PF13459">
    <property type="entry name" value="Fer4_15"/>
    <property type="match status" value="1"/>
</dbReference>
<dbReference type="SUPFAM" id="SSF54862">
    <property type="entry name" value="4Fe-4S ferredoxins"/>
    <property type="match status" value="1"/>
</dbReference>
<reference evidence="10 11" key="1">
    <citation type="submission" date="2021-10" db="EMBL/GenBank/DDBJ databases">
        <title>Streptomyces sp. strain SMC 277, a novel streptomycete isolated from soil.</title>
        <authorList>
            <person name="Chanama M."/>
        </authorList>
    </citation>
    <scope>NUCLEOTIDE SEQUENCE [LARGE SCALE GENOMIC DNA]</scope>
    <source>
        <strain evidence="10 11">SMC 277</strain>
    </source>
</reference>
<feature type="domain" description="4Fe-4S ferredoxin-type" evidence="9">
    <location>
        <begin position="1"/>
        <end position="29"/>
    </location>
</feature>
<dbReference type="PRINTS" id="PR00352">
    <property type="entry name" value="3FE4SFRDOXIN"/>
</dbReference>
<keyword evidence="7" id="KW-0003">3Fe-4S</keyword>
<organism evidence="10 11">
    <name type="scientific">Streptomyces antimicrobicus</name>
    <dbReference type="NCBI Taxonomy" id="2883108"/>
    <lineage>
        <taxon>Bacteria</taxon>
        <taxon>Bacillati</taxon>
        <taxon>Actinomycetota</taxon>
        <taxon>Actinomycetes</taxon>
        <taxon>Kitasatosporales</taxon>
        <taxon>Streptomycetaceae</taxon>
        <taxon>Streptomyces</taxon>
    </lineage>
</organism>
<protein>
    <recommendedName>
        <fullName evidence="8">Ferredoxin</fullName>
    </recommendedName>
</protein>
<dbReference type="InterPro" id="IPR001080">
    <property type="entry name" value="3Fe4S_ferredoxin"/>
</dbReference>
<dbReference type="PANTHER" id="PTHR36923:SF3">
    <property type="entry name" value="FERREDOXIN"/>
    <property type="match status" value="1"/>
</dbReference>
<evidence type="ECO:0000259" key="9">
    <source>
        <dbReference type="PROSITE" id="PS51379"/>
    </source>
</evidence>
<evidence type="ECO:0000256" key="1">
    <source>
        <dbReference type="ARBA" id="ARBA00001927"/>
    </source>
</evidence>
<evidence type="ECO:0000256" key="6">
    <source>
        <dbReference type="ARBA" id="ARBA00023014"/>
    </source>
</evidence>
<comment type="function">
    <text evidence="8">Ferredoxins are iron-sulfur proteins that transfer electrons in a wide variety of metabolic reactions.</text>
</comment>
<evidence type="ECO:0000256" key="3">
    <source>
        <dbReference type="ARBA" id="ARBA00022723"/>
    </source>
</evidence>
<sequence>MHLSIEPDACVGSGQCALAVPEIFDQDDEDGTVVLLDEQPPQDLHEAVHEAAGLCPVQAILVAAADDTAR</sequence>
<dbReference type="InterPro" id="IPR017896">
    <property type="entry name" value="4Fe4S_Fe-S-bd"/>
</dbReference>
<dbReference type="Gene3D" id="3.30.70.20">
    <property type="match status" value="1"/>
</dbReference>
<keyword evidence="11" id="KW-1185">Reference proteome</keyword>
<evidence type="ECO:0000313" key="10">
    <source>
        <dbReference type="EMBL" id="MCB5182429.1"/>
    </source>
</evidence>
<dbReference type="RefSeq" id="WP_226729528.1">
    <property type="nucleotide sequence ID" value="NZ_JAJAUY010000125.1"/>
</dbReference>
<name>A0ABS8BCS4_9ACTN</name>
<comment type="cofactor">
    <cofactor evidence="1">
        <name>[3Fe-4S] cluster</name>
        <dbReference type="ChEBI" id="CHEBI:21137"/>
    </cofactor>
</comment>
<accession>A0ABS8BCS4</accession>
<evidence type="ECO:0000256" key="8">
    <source>
        <dbReference type="RuleBase" id="RU368020"/>
    </source>
</evidence>
<evidence type="ECO:0000256" key="7">
    <source>
        <dbReference type="ARBA" id="ARBA00023291"/>
    </source>
</evidence>
<keyword evidence="3 8" id="KW-0479">Metal-binding</keyword>
<dbReference type="EMBL" id="JAJAUY010000125">
    <property type="protein sequence ID" value="MCB5182429.1"/>
    <property type="molecule type" value="Genomic_DNA"/>
</dbReference>
<keyword evidence="2 8" id="KW-0813">Transport</keyword>